<evidence type="ECO:0000313" key="2">
    <source>
        <dbReference type="Proteomes" id="UP000234681"/>
    </source>
</evidence>
<sequence>MIDRHTDRHDIYR</sequence>
<dbReference type="EMBL" id="CH473961">
    <property type="protein sequence ID" value="EDM01181.1"/>
    <property type="molecule type" value="Genomic_DNA"/>
</dbReference>
<gene>
    <name evidence="1" type="ORF">rCG_41513</name>
</gene>
<evidence type="ECO:0000313" key="1">
    <source>
        <dbReference type="EMBL" id="EDM01181.1"/>
    </source>
</evidence>
<name>A6IHN3_RAT</name>
<protein>
    <submittedName>
        <fullName evidence="1">RCG41513</fullName>
    </submittedName>
</protein>
<dbReference type="Proteomes" id="UP000234681">
    <property type="component" value="Chromosome 2"/>
</dbReference>
<accession>A6IHN3</accession>
<proteinExistence type="predicted"/>
<organism evidence="1 2">
    <name type="scientific">Rattus norvegicus</name>
    <name type="common">Rat</name>
    <dbReference type="NCBI Taxonomy" id="10116"/>
    <lineage>
        <taxon>Eukaryota</taxon>
        <taxon>Metazoa</taxon>
        <taxon>Chordata</taxon>
        <taxon>Craniata</taxon>
        <taxon>Vertebrata</taxon>
        <taxon>Euteleostomi</taxon>
        <taxon>Mammalia</taxon>
        <taxon>Eutheria</taxon>
        <taxon>Euarchontoglires</taxon>
        <taxon>Glires</taxon>
        <taxon>Rodentia</taxon>
        <taxon>Myomorpha</taxon>
        <taxon>Muroidea</taxon>
        <taxon>Muridae</taxon>
        <taxon>Murinae</taxon>
        <taxon>Rattus</taxon>
    </lineage>
</organism>
<reference evidence="2" key="1">
    <citation type="submission" date="2005-09" db="EMBL/GenBank/DDBJ databases">
        <authorList>
            <person name="Mural R.J."/>
            <person name="Li P.W."/>
            <person name="Adams M.D."/>
            <person name="Amanatides P.G."/>
            <person name="Baden-Tillson H."/>
            <person name="Barnstead M."/>
            <person name="Chin S.H."/>
            <person name="Dew I."/>
            <person name="Evans C.A."/>
            <person name="Ferriera S."/>
            <person name="Flanigan M."/>
            <person name="Fosler C."/>
            <person name="Glodek A."/>
            <person name="Gu Z."/>
            <person name="Holt R.A."/>
            <person name="Jennings D."/>
            <person name="Kraft C.L."/>
            <person name="Lu F."/>
            <person name="Nguyen T."/>
            <person name="Nusskern D.R."/>
            <person name="Pfannkoch C.M."/>
            <person name="Sitter C."/>
            <person name="Sutton G.G."/>
            <person name="Venter J.C."/>
            <person name="Wang Z."/>
            <person name="Woodage T."/>
            <person name="Zheng X.H."/>
            <person name="Zhong F."/>
        </authorList>
    </citation>
    <scope>NUCLEOTIDE SEQUENCE [LARGE SCALE GENOMIC DNA]</scope>
    <source>
        <strain>BN</strain>
        <strain evidence="2">Sprague-Dawley</strain>
    </source>
</reference>